<proteinExistence type="predicted"/>
<dbReference type="AlphaFoldDB" id="A0A0A9G294"/>
<reference evidence="1" key="2">
    <citation type="journal article" date="2015" name="Data Brief">
        <title>Shoot transcriptome of the giant reed, Arundo donax.</title>
        <authorList>
            <person name="Barrero R.A."/>
            <person name="Guerrero F.D."/>
            <person name="Moolhuijzen P."/>
            <person name="Goolsby J.A."/>
            <person name="Tidwell J."/>
            <person name="Bellgard S.E."/>
            <person name="Bellgard M.I."/>
        </authorList>
    </citation>
    <scope>NUCLEOTIDE SEQUENCE</scope>
    <source>
        <tissue evidence="1">Shoot tissue taken approximately 20 cm above the soil surface</tissue>
    </source>
</reference>
<protein>
    <submittedName>
        <fullName evidence="1">Uncharacterized protein</fullName>
    </submittedName>
</protein>
<evidence type="ECO:0000313" key="1">
    <source>
        <dbReference type="EMBL" id="JAE14778.1"/>
    </source>
</evidence>
<reference evidence="1" key="1">
    <citation type="submission" date="2014-09" db="EMBL/GenBank/DDBJ databases">
        <authorList>
            <person name="Magalhaes I.L.F."/>
            <person name="Oliveira U."/>
            <person name="Santos F.R."/>
            <person name="Vidigal T.H.D.A."/>
            <person name="Brescovit A.D."/>
            <person name="Santos A.J."/>
        </authorList>
    </citation>
    <scope>NUCLEOTIDE SEQUENCE</scope>
    <source>
        <tissue evidence="1">Shoot tissue taken approximately 20 cm above the soil surface</tissue>
    </source>
</reference>
<name>A0A0A9G294_ARUDO</name>
<dbReference type="EMBL" id="GBRH01183118">
    <property type="protein sequence ID" value="JAE14778.1"/>
    <property type="molecule type" value="Transcribed_RNA"/>
</dbReference>
<organism evidence="1">
    <name type="scientific">Arundo donax</name>
    <name type="common">Giant reed</name>
    <name type="synonym">Donax arundinaceus</name>
    <dbReference type="NCBI Taxonomy" id="35708"/>
    <lineage>
        <taxon>Eukaryota</taxon>
        <taxon>Viridiplantae</taxon>
        <taxon>Streptophyta</taxon>
        <taxon>Embryophyta</taxon>
        <taxon>Tracheophyta</taxon>
        <taxon>Spermatophyta</taxon>
        <taxon>Magnoliopsida</taxon>
        <taxon>Liliopsida</taxon>
        <taxon>Poales</taxon>
        <taxon>Poaceae</taxon>
        <taxon>PACMAD clade</taxon>
        <taxon>Arundinoideae</taxon>
        <taxon>Arundineae</taxon>
        <taxon>Arundo</taxon>
    </lineage>
</organism>
<accession>A0A0A9G294</accession>
<sequence>MITKTVLHHNSILTEIVCAENLAGV</sequence>